<evidence type="ECO:0000256" key="3">
    <source>
        <dbReference type="RuleBase" id="RU362132"/>
    </source>
</evidence>
<dbReference type="InterPro" id="IPR012001">
    <property type="entry name" value="Thiamin_PyroP_enz_TPP-bd_dom"/>
</dbReference>
<evidence type="ECO:0000259" key="6">
    <source>
        <dbReference type="Pfam" id="PF02776"/>
    </source>
</evidence>
<comment type="caution">
    <text evidence="7">The sequence shown here is derived from an EMBL/GenBank/DDBJ whole genome shotgun (WGS) entry which is preliminary data.</text>
</comment>
<sequence>MGNGGTDMRHGGQILVDHLKTEGVRRVFSVPGESFLAALDGLHDSGIENVVCRQEGGAAMMAEAHGKLTGEPGVVFVTRGPGASNAASGIHVAQQDSTPMVVFVGQIARNHRDREAFQEVDYRAVFGTLAKWSCEVDQTERLPEYLARAFHMARSGRPGPVIVALPEDMLSAHADVPDRPAMARSNGHVTAGDAQAITAMLADAKAPLLIAGGPGWSQEAADNLARFANAHDLPVACAFRRQDFMDNRHPNYVGDLGVGMNPKLGARLREADTLIVVGSRLGDSVTGGYELLAPAATSKRIVHIYPDPNELGRVYHADLALVATGPEALAALVQTNGTEAPTWSDWTRSARGDYEAFQHPVTTPGDVKMEEVVLWLSKNLPEDAIITNGAGNYATWLHRYFCFKQHGTQLAPTSGSMGYGFPAAVAASLEHPDHTVVAWLGDGEFQMTLNEMSTAIQHGAKPIAIIANNGRYGTIRMHQERTYPGRVSGTDMANPDFADLAKAYGGHGETVTNGAEFAEAFARAKAADRLAVIELVLDPQVATPSLTLDDLREMGRKG</sequence>
<feature type="domain" description="Thiamine pyrophosphate enzyme N-terminal TPP-binding" evidence="6">
    <location>
        <begin position="10"/>
        <end position="122"/>
    </location>
</feature>
<evidence type="ECO:0000259" key="5">
    <source>
        <dbReference type="Pfam" id="PF02775"/>
    </source>
</evidence>
<dbReference type="InterPro" id="IPR029035">
    <property type="entry name" value="DHS-like_NAD/FAD-binding_dom"/>
</dbReference>
<keyword evidence="8" id="KW-1185">Reference proteome</keyword>
<dbReference type="SUPFAM" id="SSF52467">
    <property type="entry name" value="DHS-like NAD/FAD-binding domain"/>
    <property type="match status" value="1"/>
</dbReference>
<organism evidence="7 8">
    <name type="scientific">Aliiroseovarius zhejiangensis</name>
    <dbReference type="NCBI Taxonomy" id="1632025"/>
    <lineage>
        <taxon>Bacteria</taxon>
        <taxon>Pseudomonadati</taxon>
        <taxon>Pseudomonadota</taxon>
        <taxon>Alphaproteobacteria</taxon>
        <taxon>Rhodobacterales</taxon>
        <taxon>Paracoccaceae</taxon>
        <taxon>Aliiroseovarius</taxon>
    </lineage>
</organism>
<dbReference type="Proteomes" id="UP000609802">
    <property type="component" value="Unassembled WGS sequence"/>
</dbReference>
<dbReference type="NCBIfam" id="NF006052">
    <property type="entry name" value="PRK08199.1"/>
    <property type="match status" value="1"/>
</dbReference>
<dbReference type="InterPro" id="IPR045229">
    <property type="entry name" value="TPP_enz"/>
</dbReference>
<dbReference type="InterPro" id="IPR011766">
    <property type="entry name" value="TPP_enzyme_TPP-bd"/>
</dbReference>
<evidence type="ECO:0000313" key="7">
    <source>
        <dbReference type="EMBL" id="GHF04852.1"/>
    </source>
</evidence>
<dbReference type="Pfam" id="PF00205">
    <property type="entry name" value="TPP_enzyme_M"/>
    <property type="match status" value="1"/>
</dbReference>
<dbReference type="Pfam" id="PF02775">
    <property type="entry name" value="TPP_enzyme_C"/>
    <property type="match status" value="1"/>
</dbReference>
<dbReference type="CDD" id="cd07035">
    <property type="entry name" value="TPP_PYR_POX_like"/>
    <property type="match status" value="1"/>
</dbReference>
<dbReference type="PANTHER" id="PTHR18968:SF120">
    <property type="entry name" value="ACETOLACTATE SYNTHASE LARGE SUBUNIT"/>
    <property type="match status" value="1"/>
</dbReference>
<dbReference type="CDD" id="cd00568">
    <property type="entry name" value="TPP_enzymes"/>
    <property type="match status" value="1"/>
</dbReference>
<dbReference type="Gene3D" id="3.40.50.970">
    <property type="match status" value="2"/>
</dbReference>
<evidence type="ECO:0000259" key="4">
    <source>
        <dbReference type="Pfam" id="PF00205"/>
    </source>
</evidence>
<feature type="domain" description="Thiamine pyrophosphate enzyme TPP-binding" evidence="5">
    <location>
        <begin position="389"/>
        <end position="534"/>
    </location>
</feature>
<comment type="similarity">
    <text evidence="1 3">Belongs to the TPP enzyme family.</text>
</comment>
<dbReference type="PANTHER" id="PTHR18968">
    <property type="entry name" value="THIAMINE PYROPHOSPHATE ENZYMES"/>
    <property type="match status" value="1"/>
</dbReference>
<gene>
    <name evidence="7" type="primary">ilvG</name>
    <name evidence="7" type="ORF">GCM10016455_27670</name>
</gene>
<dbReference type="Gene3D" id="3.40.50.1220">
    <property type="entry name" value="TPP-binding domain"/>
    <property type="match status" value="1"/>
</dbReference>
<keyword evidence="2 3" id="KW-0786">Thiamine pyrophosphate</keyword>
<dbReference type="Pfam" id="PF02776">
    <property type="entry name" value="TPP_enzyme_N"/>
    <property type="match status" value="1"/>
</dbReference>
<dbReference type="InterPro" id="IPR012000">
    <property type="entry name" value="Thiamin_PyroP_enz_cen_dom"/>
</dbReference>
<proteinExistence type="inferred from homology"/>
<feature type="domain" description="Thiamine pyrophosphate enzyme central" evidence="4">
    <location>
        <begin position="195"/>
        <end position="332"/>
    </location>
</feature>
<dbReference type="SUPFAM" id="SSF52518">
    <property type="entry name" value="Thiamin diphosphate-binding fold (THDP-binding)"/>
    <property type="match status" value="2"/>
</dbReference>
<protein>
    <submittedName>
        <fullName evidence="7">Thiamine pyrophosphate protein</fullName>
    </submittedName>
</protein>
<accession>A0ABQ3JAZ1</accession>
<dbReference type="InterPro" id="IPR029061">
    <property type="entry name" value="THDP-binding"/>
</dbReference>
<evidence type="ECO:0000313" key="8">
    <source>
        <dbReference type="Proteomes" id="UP000609802"/>
    </source>
</evidence>
<evidence type="ECO:0000256" key="1">
    <source>
        <dbReference type="ARBA" id="ARBA00007812"/>
    </source>
</evidence>
<reference evidence="8" key="1">
    <citation type="journal article" date="2019" name="Int. J. Syst. Evol. Microbiol.">
        <title>The Global Catalogue of Microorganisms (GCM) 10K type strain sequencing project: providing services to taxonomists for standard genome sequencing and annotation.</title>
        <authorList>
            <consortium name="The Broad Institute Genomics Platform"/>
            <consortium name="The Broad Institute Genome Sequencing Center for Infectious Disease"/>
            <person name="Wu L."/>
            <person name="Ma J."/>
        </authorList>
    </citation>
    <scope>NUCLEOTIDE SEQUENCE [LARGE SCALE GENOMIC DNA]</scope>
    <source>
        <strain evidence="8">KCTC 42443</strain>
    </source>
</reference>
<name>A0ABQ3JAZ1_9RHOB</name>
<evidence type="ECO:0000256" key="2">
    <source>
        <dbReference type="ARBA" id="ARBA00023052"/>
    </source>
</evidence>
<dbReference type="EMBL" id="BNCH01000007">
    <property type="protein sequence ID" value="GHF04852.1"/>
    <property type="molecule type" value="Genomic_DNA"/>
</dbReference>